<sequence>MNTDEQHPAFDVSYVRSKIWAPVCVDIVRHERTVDLDIRRHPLYARRPDLLRRTGPKHLPGAGSTWVSEWLQQRFEKPKMSEPKLANRPKSELPPCTPGRVIKQSQQSGRGKQKSQQQQHYPEEDLNHDNCSLDDSCCEDCCFCCPGRRRGGQAGRQLVQPLAADNRSATSVALPLPQLSLLGDSNKQLSLSFDSRPRAKSSAADLTRLPTTFRTEASATCLTSASQLTLLSCRSELSECDRQQELTDRLERSKRQEAVREESRSRRVTLQLDEGVYESRDSFKIKE</sequence>
<evidence type="ECO:0000313" key="3">
    <source>
        <dbReference type="WBParaSite" id="maker-uti_cns_0006405-snap-gene-0.2-mRNA-1"/>
    </source>
</evidence>
<protein>
    <submittedName>
        <fullName evidence="3">DUF4599 domain-containing protein</fullName>
    </submittedName>
</protein>
<feature type="region of interest" description="Disordered" evidence="1">
    <location>
        <begin position="78"/>
        <end position="121"/>
    </location>
</feature>
<dbReference type="Proteomes" id="UP000095280">
    <property type="component" value="Unplaced"/>
</dbReference>
<organism evidence="2 3">
    <name type="scientific">Macrostomum lignano</name>
    <dbReference type="NCBI Taxonomy" id="282301"/>
    <lineage>
        <taxon>Eukaryota</taxon>
        <taxon>Metazoa</taxon>
        <taxon>Spiralia</taxon>
        <taxon>Lophotrochozoa</taxon>
        <taxon>Platyhelminthes</taxon>
        <taxon>Rhabditophora</taxon>
        <taxon>Macrostomorpha</taxon>
        <taxon>Macrostomida</taxon>
        <taxon>Macrostomidae</taxon>
        <taxon>Macrostomum</taxon>
    </lineage>
</organism>
<evidence type="ECO:0000256" key="1">
    <source>
        <dbReference type="SAM" id="MobiDB-lite"/>
    </source>
</evidence>
<reference evidence="3" key="1">
    <citation type="submission" date="2016-11" db="UniProtKB">
        <authorList>
            <consortium name="WormBaseParasite"/>
        </authorList>
    </citation>
    <scope>IDENTIFICATION</scope>
</reference>
<proteinExistence type="predicted"/>
<name>A0A1I8HIP0_9PLAT</name>
<dbReference type="WBParaSite" id="maker-uti_cns_0006405-snap-gene-0.2-mRNA-1">
    <property type="protein sequence ID" value="maker-uti_cns_0006405-snap-gene-0.2-mRNA-1"/>
    <property type="gene ID" value="maker-uti_cns_0006405-snap-gene-0.2"/>
</dbReference>
<feature type="compositionally biased region" description="Low complexity" evidence="1">
    <location>
        <begin position="103"/>
        <end position="119"/>
    </location>
</feature>
<accession>A0A1I8HIP0</accession>
<dbReference type="AlphaFoldDB" id="A0A1I8HIP0"/>
<keyword evidence="2" id="KW-1185">Reference proteome</keyword>
<evidence type="ECO:0000313" key="2">
    <source>
        <dbReference type="Proteomes" id="UP000095280"/>
    </source>
</evidence>